<comment type="caution">
    <text evidence="1">The sequence shown here is derived from an EMBL/GenBank/DDBJ whole genome shotgun (WGS) entry which is preliminary data.</text>
</comment>
<protein>
    <submittedName>
        <fullName evidence="1">Uncharacterized protein</fullName>
    </submittedName>
</protein>
<gene>
    <name evidence="1" type="ORF">GCM10009550_79120</name>
</gene>
<organism evidence="1 2">
    <name type="scientific">Actinocorallia libanotica</name>
    <dbReference type="NCBI Taxonomy" id="46162"/>
    <lineage>
        <taxon>Bacteria</taxon>
        <taxon>Bacillati</taxon>
        <taxon>Actinomycetota</taxon>
        <taxon>Actinomycetes</taxon>
        <taxon>Streptosporangiales</taxon>
        <taxon>Thermomonosporaceae</taxon>
        <taxon>Actinocorallia</taxon>
    </lineage>
</organism>
<sequence>MALHARGIRLPGRTGMSGRWALWRGGSLQLLDHHERATAWQQVDHVLADLEDRYLRQVGGGHEPSCSSMRPLYAHPYA</sequence>
<accession>A0ABN1S2L6</accession>
<keyword evidence="2" id="KW-1185">Reference proteome</keyword>
<evidence type="ECO:0000313" key="1">
    <source>
        <dbReference type="EMBL" id="GAA0970984.1"/>
    </source>
</evidence>
<proteinExistence type="predicted"/>
<dbReference type="EMBL" id="BAAAHH010000085">
    <property type="protein sequence ID" value="GAA0970984.1"/>
    <property type="molecule type" value="Genomic_DNA"/>
</dbReference>
<reference evidence="1 2" key="1">
    <citation type="journal article" date="2019" name="Int. J. Syst. Evol. Microbiol.">
        <title>The Global Catalogue of Microorganisms (GCM) 10K type strain sequencing project: providing services to taxonomists for standard genome sequencing and annotation.</title>
        <authorList>
            <consortium name="The Broad Institute Genomics Platform"/>
            <consortium name="The Broad Institute Genome Sequencing Center for Infectious Disease"/>
            <person name="Wu L."/>
            <person name="Ma J."/>
        </authorList>
    </citation>
    <scope>NUCLEOTIDE SEQUENCE [LARGE SCALE GENOMIC DNA]</scope>
    <source>
        <strain evidence="1 2">JCM 10696</strain>
    </source>
</reference>
<evidence type="ECO:0000313" key="2">
    <source>
        <dbReference type="Proteomes" id="UP001500665"/>
    </source>
</evidence>
<dbReference type="Proteomes" id="UP001500665">
    <property type="component" value="Unassembled WGS sequence"/>
</dbReference>
<name>A0ABN1S2L6_9ACTN</name>